<dbReference type="PROSITE" id="PS50051">
    <property type="entry name" value="MCM_2"/>
    <property type="match status" value="1"/>
</dbReference>
<dbReference type="AlphaFoldDB" id="A0AAV0WDE9"/>
<keyword evidence="2" id="KW-0067">ATP-binding</keyword>
<organism evidence="4 5">
    <name type="scientific">Macrosiphum euphorbiae</name>
    <name type="common">potato aphid</name>
    <dbReference type="NCBI Taxonomy" id="13131"/>
    <lineage>
        <taxon>Eukaryota</taxon>
        <taxon>Metazoa</taxon>
        <taxon>Ecdysozoa</taxon>
        <taxon>Arthropoda</taxon>
        <taxon>Hexapoda</taxon>
        <taxon>Insecta</taxon>
        <taxon>Pterygota</taxon>
        <taxon>Neoptera</taxon>
        <taxon>Paraneoptera</taxon>
        <taxon>Hemiptera</taxon>
        <taxon>Sternorrhyncha</taxon>
        <taxon>Aphidomorpha</taxon>
        <taxon>Aphidoidea</taxon>
        <taxon>Aphididae</taxon>
        <taxon>Macrosiphini</taxon>
        <taxon>Macrosiphum</taxon>
    </lineage>
</organism>
<dbReference type="GO" id="GO:0005634">
    <property type="term" value="C:nucleus"/>
    <property type="evidence" value="ECO:0007669"/>
    <property type="project" value="TreeGrafter"/>
</dbReference>
<dbReference type="Gene3D" id="2.40.50.140">
    <property type="entry name" value="Nucleic acid-binding proteins"/>
    <property type="match status" value="1"/>
</dbReference>
<evidence type="ECO:0000259" key="3">
    <source>
        <dbReference type="PROSITE" id="PS50051"/>
    </source>
</evidence>
<dbReference type="Gene3D" id="3.40.50.300">
    <property type="entry name" value="P-loop containing nucleotide triphosphate hydrolases"/>
    <property type="match status" value="1"/>
</dbReference>
<evidence type="ECO:0000256" key="2">
    <source>
        <dbReference type="ARBA" id="ARBA00022840"/>
    </source>
</evidence>
<keyword evidence="5" id="KW-1185">Reference proteome</keyword>
<dbReference type="GO" id="GO:0003697">
    <property type="term" value="F:single-stranded DNA binding"/>
    <property type="evidence" value="ECO:0007669"/>
    <property type="project" value="TreeGrafter"/>
</dbReference>
<gene>
    <name evidence="4" type="ORF">MEUPH1_LOCUS9902</name>
</gene>
<dbReference type="GO" id="GO:1902975">
    <property type="term" value="P:mitotic DNA replication initiation"/>
    <property type="evidence" value="ECO:0007669"/>
    <property type="project" value="TreeGrafter"/>
</dbReference>
<feature type="domain" description="MCM C-terminal AAA(+) ATPase" evidence="3">
    <location>
        <begin position="65"/>
        <end position="101"/>
    </location>
</feature>
<dbReference type="GO" id="GO:0017116">
    <property type="term" value="F:single-stranded DNA helicase activity"/>
    <property type="evidence" value="ECO:0007669"/>
    <property type="project" value="TreeGrafter"/>
</dbReference>
<name>A0AAV0WDE9_9HEMI</name>
<reference evidence="4 5" key="1">
    <citation type="submission" date="2023-01" db="EMBL/GenBank/DDBJ databases">
        <authorList>
            <person name="Whitehead M."/>
        </authorList>
    </citation>
    <scope>NUCLEOTIDE SEQUENCE [LARGE SCALE GENOMIC DNA]</scope>
</reference>
<comment type="caution">
    <text evidence="4">The sequence shown here is derived from an EMBL/GenBank/DDBJ whole genome shotgun (WGS) entry which is preliminary data.</text>
</comment>
<dbReference type="Pfam" id="PF00493">
    <property type="entry name" value="MCM"/>
    <property type="match status" value="1"/>
</dbReference>
<accession>A0AAV0WDE9</accession>
<dbReference type="PANTHER" id="PTHR11630:SF46">
    <property type="entry name" value="DNA REPLICATION LICENSING FACTOR MCM3-RELATED"/>
    <property type="match status" value="1"/>
</dbReference>
<keyword evidence="1" id="KW-0547">Nucleotide-binding</keyword>
<dbReference type="InterPro" id="IPR012340">
    <property type="entry name" value="NA-bd_OB-fold"/>
</dbReference>
<dbReference type="InterPro" id="IPR031327">
    <property type="entry name" value="MCM"/>
</dbReference>
<dbReference type="InterPro" id="IPR001208">
    <property type="entry name" value="MCM_dom"/>
</dbReference>
<dbReference type="Pfam" id="PF17207">
    <property type="entry name" value="MCM_OB"/>
    <property type="match status" value="1"/>
</dbReference>
<protein>
    <recommendedName>
        <fullName evidence="3">MCM C-terminal AAA(+) ATPase domain-containing protein</fullName>
    </recommendedName>
</protein>
<evidence type="ECO:0000313" key="4">
    <source>
        <dbReference type="EMBL" id="CAI6353827.1"/>
    </source>
</evidence>
<dbReference type="GO" id="GO:0000727">
    <property type="term" value="P:double-strand break repair via break-induced replication"/>
    <property type="evidence" value="ECO:0007669"/>
    <property type="project" value="TreeGrafter"/>
</dbReference>
<evidence type="ECO:0000256" key="1">
    <source>
        <dbReference type="ARBA" id="ARBA00022741"/>
    </source>
</evidence>
<dbReference type="PANTHER" id="PTHR11630">
    <property type="entry name" value="DNA REPLICATION LICENSING FACTOR MCM FAMILY MEMBER"/>
    <property type="match status" value="1"/>
</dbReference>
<dbReference type="SUPFAM" id="SSF50249">
    <property type="entry name" value="Nucleic acid-binding proteins"/>
    <property type="match status" value="1"/>
</dbReference>
<sequence length="108" mass="11634">MKDDSMIEYGLSKYNDIQTIQIKELCENTPPGLFSRVLDISCEYDLANVCTVGDKVLVAGVYRNLGDTSVAKSQLLRYVSSVAPIGIGTTGRGLSGVGLTAPKQAFWT</sequence>
<dbReference type="GO" id="GO:0042555">
    <property type="term" value="C:MCM complex"/>
    <property type="evidence" value="ECO:0007669"/>
    <property type="project" value="TreeGrafter"/>
</dbReference>
<proteinExistence type="predicted"/>
<dbReference type="GO" id="GO:0006271">
    <property type="term" value="P:DNA strand elongation involved in DNA replication"/>
    <property type="evidence" value="ECO:0007669"/>
    <property type="project" value="TreeGrafter"/>
</dbReference>
<dbReference type="EMBL" id="CARXXK010000002">
    <property type="protein sequence ID" value="CAI6353827.1"/>
    <property type="molecule type" value="Genomic_DNA"/>
</dbReference>
<dbReference type="GO" id="GO:0005524">
    <property type="term" value="F:ATP binding"/>
    <property type="evidence" value="ECO:0007669"/>
    <property type="project" value="UniProtKB-KW"/>
</dbReference>
<dbReference type="Proteomes" id="UP001160148">
    <property type="component" value="Unassembled WGS sequence"/>
</dbReference>
<evidence type="ECO:0000313" key="5">
    <source>
        <dbReference type="Proteomes" id="UP001160148"/>
    </source>
</evidence>
<dbReference type="InterPro" id="IPR033762">
    <property type="entry name" value="MCM_OB"/>
</dbReference>
<dbReference type="InterPro" id="IPR027417">
    <property type="entry name" value="P-loop_NTPase"/>
</dbReference>